<sequence length="121" mass="13675">MDQTDLNQKVRSLHSPNSMNLRDVYRSWNGTNSSRKGLDLGLLFCTETISIYNSQPQHLSHSRSLHRYLKFLLTDIRLPSQSRSGKGRSSANTVYQIAHLFSLLSRSSAPQSLVCFIAFSS</sequence>
<organism evidence="1 2">
    <name type="scientific">Rosa chinensis</name>
    <name type="common">China rose</name>
    <dbReference type="NCBI Taxonomy" id="74649"/>
    <lineage>
        <taxon>Eukaryota</taxon>
        <taxon>Viridiplantae</taxon>
        <taxon>Streptophyta</taxon>
        <taxon>Embryophyta</taxon>
        <taxon>Tracheophyta</taxon>
        <taxon>Spermatophyta</taxon>
        <taxon>Magnoliopsida</taxon>
        <taxon>eudicotyledons</taxon>
        <taxon>Gunneridae</taxon>
        <taxon>Pentapetalae</taxon>
        <taxon>rosids</taxon>
        <taxon>fabids</taxon>
        <taxon>Rosales</taxon>
        <taxon>Rosaceae</taxon>
        <taxon>Rosoideae</taxon>
        <taxon>Rosoideae incertae sedis</taxon>
        <taxon>Rosa</taxon>
    </lineage>
</organism>
<reference evidence="1 2" key="1">
    <citation type="journal article" date="2018" name="Nat. Genet.">
        <title>The Rosa genome provides new insights in the design of modern roses.</title>
        <authorList>
            <person name="Bendahmane M."/>
        </authorList>
    </citation>
    <scope>NUCLEOTIDE SEQUENCE [LARGE SCALE GENOMIC DNA]</scope>
    <source>
        <strain evidence="2">cv. Old Blush</strain>
    </source>
</reference>
<dbReference type="EMBL" id="PDCK01000040">
    <property type="protein sequence ID" value="PRQ51006.1"/>
    <property type="molecule type" value="Genomic_DNA"/>
</dbReference>
<evidence type="ECO:0000313" key="2">
    <source>
        <dbReference type="Proteomes" id="UP000238479"/>
    </source>
</evidence>
<keyword evidence="2" id="KW-1185">Reference proteome</keyword>
<protein>
    <submittedName>
        <fullName evidence="1">Uncharacterized protein</fullName>
    </submittedName>
</protein>
<accession>A0A2P6RX66</accession>
<comment type="caution">
    <text evidence="1">The sequence shown here is derived from an EMBL/GenBank/DDBJ whole genome shotgun (WGS) entry which is preliminary data.</text>
</comment>
<name>A0A2P6RX66_ROSCH</name>
<dbReference type="AlphaFoldDB" id="A0A2P6RX66"/>
<dbReference type="Gramene" id="PRQ51006">
    <property type="protein sequence ID" value="PRQ51006"/>
    <property type="gene ID" value="RchiOBHm_Chr2g0139521"/>
</dbReference>
<proteinExistence type="predicted"/>
<gene>
    <name evidence="1" type="ORF">RchiOBHm_Chr2g0139521</name>
</gene>
<evidence type="ECO:0000313" key="1">
    <source>
        <dbReference type="EMBL" id="PRQ51006.1"/>
    </source>
</evidence>
<dbReference type="Proteomes" id="UP000238479">
    <property type="component" value="Chromosome 2"/>
</dbReference>